<organism evidence="1 2">
    <name type="scientific">Mycetohabitans rhizoxinica (strain DSM 19002 / CIP 109453 / HKI 454)</name>
    <name type="common">Paraburkholderia rhizoxinica</name>
    <dbReference type="NCBI Taxonomy" id="882378"/>
    <lineage>
        <taxon>Bacteria</taxon>
        <taxon>Pseudomonadati</taxon>
        <taxon>Pseudomonadota</taxon>
        <taxon>Betaproteobacteria</taxon>
        <taxon>Burkholderiales</taxon>
        <taxon>Burkholderiaceae</taxon>
        <taxon>Mycetohabitans</taxon>
    </lineage>
</organism>
<dbReference type="RefSeq" id="WP_013435513.1">
    <property type="nucleotide sequence ID" value="NC_014722.1"/>
</dbReference>
<reference evidence="1 2" key="1">
    <citation type="journal article" date="2011" name="J. Bacteriol.">
        <title>Complete genome sequence of Burkholderia rhizoxinica, an endosymbiont of Rhizopus microsporus.</title>
        <authorList>
            <person name="Lackner G."/>
            <person name="Moebius N."/>
            <person name="Partida-Martinez L."/>
            <person name="Hertweck C."/>
        </authorList>
    </citation>
    <scope>NUCLEOTIDE SEQUENCE [LARGE SCALE GENOMIC DNA]</scope>
    <source>
        <strain evidence="2">DSM 19002 / CIP 109453 / HKI 454</strain>
    </source>
</reference>
<name>E5ARQ2_MYCRK</name>
<sequence length="993" mass="113381">MAQELTVPDDVREQIHFDTLWSQVQETIQAHSGKLWTDPSEHDPGVTLLQALTFIAADVSYRHTLPLIDLLTPEEQPPEKTQDPEWQQQDSLITPVYGPQRALTCGPVTLDDYRRALLDLTVGESGSSRFCLLDAQLEPATFDARYRYQYDLKTLEFRFPMQPDPSDYVLAGSYQLWAAPHPEISLSDASAAVDAFFQAHRNLCESIPQVCWVKPAPVPLQLVIDVDDDLTDDQAVSLAAKVVMTVEHWFNAPVEHVSANELTGQGYAVDTVYCGPKLEHGWMTQLPTLVDYRQARVLDVRRLVIPLQALTGVKRVSAVALKGKDSTQFTVPPEHYPLVWRKEDGKRDLDQLLENGGGLQFRKRGQQFPVRKELLEDELNKLDCQAQQPARQCERPKQMPYGQYRDPARYRSAGSYLPACYGLQQVWDMLTTVPDALSKIATRESVRQLMLFLLPFEQWLVNRCAQLAQLPSVLSFDRREDPKPESSMLDTPLIWGDGQLPAYARGKKEVLAPEDEPSRDNARWILDDYIDELSKCADKAARDNEKELQILNYLLGYFGAGRAERTLLKVSSTEFRRVQQAYLRQITALTYDRAAISISEPSALQRRIAARLGMGPRLFSGQGFKDIRREDVPFYLIEHRELLPVAPAFEDLRRDWQDIQDITHDRPKDLLTLTLMAGSGVERLQKGQLIDLIPKDHDEETIPLLANVVHDVSITGSGYTVEIDLKQHHRLQGSAESIVADYQEGKFWQWKFSPVWLKRKVYDLMYQPSYQTINSRLQDDPTQRWRVLWMESFPDDLLPGTTITLSKFDTKQPMSPPDLHTATIVQIDPVAGCVLAQWEGSDDWPNDKTYLWKWSAPYKQDLFELTLSVVLPRERLRQDPVADPMAVDRWVRGILADEVPSHLTFQLHWLNDVDFQSFGTLYQQWQQEGQPAGDLSYRLLDLLSIGYAPIDNRTGVGIAHILDEKSQEELTMWTCPNNVDTLKSTLVFYVAKD</sequence>
<accession>E5ARQ2</accession>
<dbReference type="STRING" id="882378.RBRH_00113"/>
<protein>
    <submittedName>
        <fullName evidence="1">Uncharacterized protein</fullName>
    </submittedName>
</protein>
<gene>
    <name evidence="1" type="ordered locus">RBRH_00113</name>
</gene>
<dbReference type="AlphaFoldDB" id="E5ARQ2"/>
<dbReference type="eggNOG" id="COG3422">
    <property type="taxonomic scope" value="Bacteria"/>
</dbReference>
<proteinExistence type="predicted"/>
<dbReference type="KEGG" id="brh:RBRH_00113"/>
<evidence type="ECO:0000313" key="2">
    <source>
        <dbReference type="Proteomes" id="UP000007437"/>
    </source>
</evidence>
<dbReference type="OrthoDB" id="8263000at2"/>
<evidence type="ECO:0000313" key="1">
    <source>
        <dbReference type="EMBL" id="CBW75284.1"/>
    </source>
</evidence>
<dbReference type="EMBL" id="FR687359">
    <property type="protein sequence ID" value="CBW75284.1"/>
    <property type="molecule type" value="Genomic_DNA"/>
</dbReference>
<dbReference type="Proteomes" id="UP000007437">
    <property type="component" value="Chromosome"/>
</dbReference>
<dbReference type="HOGENOM" id="CLU_306261_0_0_4"/>